<sequence>MAFKLTEETIQDLVTQVNEAYPAYQFDWQTYMIGNVQEGSLVESLIFLENKEWFALIFLAPLDVSKITNIKFIEKSEIQGLKFKKGLVNYVLKLRLQNGESLKILFHPLGGGKHCPIGKANIAQYQQRFSTEYNDKADMKDRNNGLSLKLLTGLGLVLMFVVAILFIFTTDSKLITIIGTLAFGFLYAMALKYGEQFIAKQKDKDFVAELQAIGQSMDTLDSESYYRQLKAVTHLPVTGQYQAFYYAELVKHAHLLGLDKEAEQYLALFPRRYSEGAEKMYQELINFMATPKEELNIRFHK</sequence>
<reference evidence="2 3" key="1">
    <citation type="submission" date="2023-07" db="EMBL/GenBank/DDBJ databases">
        <title>Genomic Encyclopedia of Type Strains, Phase IV (KMG-IV): sequencing the most valuable type-strain genomes for metagenomic binning, comparative biology and taxonomic classification.</title>
        <authorList>
            <person name="Goeker M."/>
        </authorList>
    </citation>
    <scope>NUCLEOTIDE SEQUENCE [LARGE SCALE GENOMIC DNA]</scope>
    <source>
        <strain evidence="2 3">DSM 105143</strain>
    </source>
</reference>
<feature type="transmembrane region" description="Helical" evidence="1">
    <location>
        <begin position="174"/>
        <end position="194"/>
    </location>
</feature>
<keyword evidence="1" id="KW-0472">Membrane</keyword>
<dbReference type="RefSeq" id="WP_307121505.1">
    <property type="nucleotide sequence ID" value="NZ_JAUSTM010000006.1"/>
</dbReference>
<name>A0ABT9YQL4_9STRE</name>
<evidence type="ECO:0000313" key="2">
    <source>
        <dbReference type="EMBL" id="MDQ0222296.1"/>
    </source>
</evidence>
<organism evidence="2 3">
    <name type="scientific">Streptococcus moroccensis</name>
    <dbReference type="NCBI Taxonomy" id="1451356"/>
    <lineage>
        <taxon>Bacteria</taxon>
        <taxon>Bacillati</taxon>
        <taxon>Bacillota</taxon>
        <taxon>Bacilli</taxon>
        <taxon>Lactobacillales</taxon>
        <taxon>Streptococcaceae</taxon>
        <taxon>Streptococcus</taxon>
    </lineage>
</organism>
<comment type="caution">
    <text evidence="2">The sequence shown here is derived from an EMBL/GenBank/DDBJ whole genome shotgun (WGS) entry which is preliminary data.</text>
</comment>
<accession>A0ABT9YQL4</accession>
<evidence type="ECO:0000313" key="3">
    <source>
        <dbReference type="Proteomes" id="UP001223079"/>
    </source>
</evidence>
<protein>
    <submittedName>
        <fullName evidence="2">Uncharacterized protein</fullName>
    </submittedName>
</protein>
<dbReference type="EMBL" id="JAUSTM010000006">
    <property type="protein sequence ID" value="MDQ0222296.1"/>
    <property type="molecule type" value="Genomic_DNA"/>
</dbReference>
<keyword evidence="1" id="KW-1133">Transmembrane helix</keyword>
<proteinExistence type="predicted"/>
<evidence type="ECO:0000256" key="1">
    <source>
        <dbReference type="SAM" id="Phobius"/>
    </source>
</evidence>
<gene>
    <name evidence="2" type="ORF">J2S23_000847</name>
</gene>
<feature type="transmembrane region" description="Helical" evidence="1">
    <location>
        <begin position="146"/>
        <end position="168"/>
    </location>
</feature>
<dbReference type="Proteomes" id="UP001223079">
    <property type="component" value="Unassembled WGS sequence"/>
</dbReference>
<keyword evidence="3" id="KW-1185">Reference proteome</keyword>
<keyword evidence="1" id="KW-0812">Transmembrane</keyword>